<proteinExistence type="predicted"/>
<dbReference type="PANTHER" id="PTHR34301">
    <property type="entry name" value="DNA-BINDING PROTEIN-RELATED"/>
    <property type="match status" value="1"/>
</dbReference>
<gene>
    <name evidence="1" type="ORF">CferDRAFT_0273</name>
</gene>
<dbReference type="SUPFAM" id="SSF52540">
    <property type="entry name" value="P-loop containing nucleoside triphosphate hydrolases"/>
    <property type="match status" value="1"/>
</dbReference>
<name>Q0YPR2_9CHLB</name>
<protein>
    <recommendedName>
        <fullName evidence="3">ATPase</fullName>
    </recommendedName>
</protein>
<dbReference type="OrthoDB" id="9805535at2"/>
<reference evidence="1 2" key="1">
    <citation type="submission" date="2006-07" db="EMBL/GenBank/DDBJ databases">
        <title>Annotation of the draft genome assembly of Chlorobium ferroxidans DSM 13031.</title>
        <authorList>
            <consortium name="US DOE Joint Genome Institute (JGI-ORNL)"/>
            <person name="Larimer F."/>
            <person name="Land M."/>
            <person name="Hauser L."/>
        </authorList>
    </citation>
    <scope>NUCLEOTIDE SEQUENCE [LARGE SCALE GENOMIC DNA]</scope>
    <source>
        <strain evidence="1 2">DSM 13031</strain>
    </source>
</reference>
<reference evidence="1 2" key="2">
    <citation type="submission" date="2006-07" db="EMBL/GenBank/DDBJ databases">
        <title>Sequencing of the draft genome and assembly of Chlorobium ferroxidans DSM 13031.</title>
        <authorList>
            <consortium name="US DOE Joint Genome Institute (JGI-PGF)"/>
            <person name="Copeland A."/>
            <person name="Lucas S."/>
            <person name="Lapidus A."/>
            <person name="Barry K."/>
            <person name="Glavina del Rio T."/>
            <person name="Dalin E."/>
            <person name="Tice H."/>
            <person name="Bruce D."/>
            <person name="Pitluck S."/>
            <person name="Richardson P."/>
        </authorList>
    </citation>
    <scope>NUCLEOTIDE SEQUENCE [LARGE SCALE GENOMIC DNA]</scope>
    <source>
        <strain evidence="1 2">DSM 13031</strain>
    </source>
</reference>
<keyword evidence="2" id="KW-1185">Reference proteome</keyword>
<organism evidence="1 2">
    <name type="scientific">Chlorobium ferrooxidans DSM 13031</name>
    <dbReference type="NCBI Taxonomy" id="377431"/>
    <lineage>
        <taxon>Bacteria</taxon>
        <taxon>Pseudomonadati</taxon>
        <taxon>Chlorobiota</taxon>
        <taxon>Chlorobiia</taxon>
        <taxon>Chlorobiales</taxon>
        <taxon>Chlorobiaceae</taxon>
        <taxon>Chlorobium/Pelodictyon group</taxon>
        <taxon>Chlorobium</taxon>
    </lineage>
</organism>
<evidence type="ECO:0000313" key="2">
    <source>
        <dbReference type="Proteomes" id="UP000004162"/>
    </source>
</evidence>
<evidence type="ECO:0000313" key="1">
    <source>
        <dbReference type="EMBL" id="EAT58287.1"/>
    </source>
</evidence>
<sequence length="415" mass="47832">MSKKLKQGYSNWVDGDRFWGREDDIRLLTQKIDGGANILLVAQRRMGKTSLMKELQRRRQNSYITLFIDLQKATDSEDMIVELSLSLKPYASLWNKTKELFSNVLSQFTGVVEELNLGEIKIKLRAGLTSGNWMEKGDVLFSMLAKSEKPVLLLMDEVPLMVNRMLKGDEFKISHERRAKVDEFMSWLRKNSIEHKGNISIILSGSIGFEPVLRQAQLSAVINNFQPYDLKPWDEVTAVGCLQALANEYGIIFNKRAEFVMIEKLGCCIPHHVQMFFSHVNDRCIRRKEMDFNPEEVDDLYENDMLGIRGHAELTHYEDRLKLILSPEIFPLALAFLTEAAVAGVLTNESVMTLQKEYGFESRMMSEVAGEIMRVLEHDGYVSRGKGGYVFESSLLKDWWKKRYADFYVAVKERR</sequence>
<dbReference type="Proteomes" id="UP000004162">
    <property type="component" value="Unassembled WGS sequence"/>
</dbReference>
<dbReference type="InterPro" id="IPR027417">
    <property type="entry name" value="P-loop_NTPase"/>
</dbReference>
<accession>Q0YPR2</accession>
<evidence type="ECO:0008006" key="3">
    <source>
        <dbReference type="Google" id="ProtNLM"/>
    </source>
</evidence>
<dbReference type="RefSeq" id="WP_006367106.1">
    <property type="nucleotide sequence ID" value="NZ_AASE01000024.1"/>
</dbReference>
<dbReference type="Gene3D" id="3.40.50.300">
    <property type="entry name" value="P-loop containing nucleotide triphosphate hydrolases"/>
    <property type="match status" value="1"/>
</dbReference>
<comment type="caution">
    <text evidence="1">The sequence shown here is derived from an EMBL/GenBank/DDBJ whole genome shotgun (WGS) entry which is preliminary data.</text>
</comment>
<dbReference type="AlphaFoldDB" id="Q0YPR2"/>
<dbReference type="EMBL" id="AASE01000024">
    <property type="protein sequence ID" value="EAT58287.1"/>
    <property type="molecule type" value="Genomic_DNA"/>
</dbReference>
<dbReference type="PANTHER" id="PTHR34301:SF8">
    <property type="entry name" value="ATPASE DOMAIN-CONTAINING PROTEIN"/>
    <property type="match status" value="1"/>
</dbReference>